<keyword evidence="1 6" id="KW-0597">Phosphoprotein</keyword>
<dbReference type="Gene3D" id="3.40.50.2300">
    <property type="match status" value="1"/>
</dbReference>
<dbReference type="Pfam" id="PF00486">
    <property type="entry name" value="Trans_reg_C"/>
    <property type="match status" value="1"/>
</dbReference>
<dbReference type="PROSITE" id="PS50110">
    <property type="entry name" value="RESPONSE_REGULATORY"/>
    <property type="match status" value="1"/>
</dbReference>
<dbReference type="Pfam" id="PF00072">
    <property type="entry name" value="Response_reg"/>
    <property type="match status" value="1"/>
</dbReference>
<keyword evidence="3" id="KW-0805">Transcription regulation</keyword>
<dbReference type="GO" id="GO:0000976">
    <property type="term" value="F:transcription cis-regulatory region binding"/>
    <property type="evidence" value="ECO:0007669"/>
    <property type="project" value="TreeGrafter"/>
</dbReference>
<dbReference type="InterPro" id="IPR016032">
    <property type="entry name" value="Sig_transdc_resp-reg_C-effctor"/>
</dbReference>
<comment type="caution">
    <text evidence="10">The sequence shown here is derived from an EMBL/GenBank/DDBJ whole genome shotgun (WGS) entry which is preliminary data.</text>
</comment>
<keyword evidence="11" id="KW-1185">Reference proteome</keyword>
<dbReference type="EMBL" id="BAZW01000027">
    <property type="protein sequence ID" value="GAO30670.1"/>
    <property type="molecule type" value="Genomic_DNA"/>
</dbReference>
<dbReference type="GO" id="GO:0032993">
    <property type="term" value="C:protein-DNA complex"/>
    <property type="evidence" value="ECO:0007669"/>
    <property type="project" value="TreeGrafter"/>
</dbReference>
<dbReference type="SMART" id="SM00862">
    <property type="entry name" value="Trans_reg_C"/>
    <property type="match status" value="1"/>
</dbReference>
<dbReference type="FunFam" id="3.40.50.2300:FF:000001">
    <property type="entry name" value="DNA-binding response regulator PhoB"/>
    <property type="match status" value="1"/>
</dbReference>
<proteinExistence type="predicted"/>
<dbReference type="Gene3D" id="1.10.10.10">
    <property type="entry name" value="Winged helix-like DNA-binding domain superfamily/Winged helix DNA-binding domain"/>
    <property type="match status" value="1"/>
</dbReference>
<feature type="domain" description="OmpR/PhoB-type" evidence="9">
    <location>
        <begin position="129"/>
        <end position="228"/>
    </location>
</feature>
<evidence type="ECO:0000313" key="11">
    <source>
        <dbReference type="Proteomes" id="UP000032900"/>
    </source>
</evidence>
<dbReference type="SUPFAM" id="SSF52172">
    <property type="entry name" value="CheY-like"/>
    <property type="match status" value="1"/>
</dbReference>
<keyword evidence="2" id="KW-0902">Two-component regulatory system</keyword>
<dbReference type="PANTHER" id="PTHR48111:SF1">
    <property type="entry name" value="TWO-COMPONENT RESPONSE REGULATOR ORR33"/>
    <property type="match status" value="1"/>
</dbReference>
<protein>
    <submittedName>
        <fullName evidence="10">Phosphate regulon transcriptional regulatory protein PhoB</fullName>
    </submittedName>
</protein>
<dbReference type="Gene3D" id="6.10.250.690">
    <property type="match status" value="1"/>
</dbReference>
<feature type="DNA-binding region" description="OmpR/PhoB-type" evidence="7">
    <location>
        <begin position="129"/>
        <end position="228"/>
    </location>
</feature>
<evidence type="ECO:0000259" key="9">
    <source>
        <dbReference type="PROSITE" id="PS51755"/>
    </source>
</evidence>
<evidence type="ECO:0000256" key="6">
    <source>
        <dbReference type="PROSITE-ProRule" id="PRU00169"/>
    </source>
</evidence>
<dbReference type="GO" id="GO:0006355">
    <property type="term" value="P:regulation of DNA-templated transcription"/>
    <property type="evidence" value="ECO:0007669"/>
    <property type="project" value="InterPro"/>
</dbReference>
<dbReference type="PANTHER" id="PTHR48111">
    <property type="entry name" value="REGULATOR OF RPOS"/>
    <property type="match status" value="1"/>
</dbReference>
<dbReference type="OrthoDB" id="9790442at2"/>
<dbReference type="RefSeq" id="WP_062125845.1">
    <property type="nucleotide sequence ID" value="NZ_BAZW01000027.1"/>
</dbReference>
<feature type="domain" description="Response regulatory" evidence="8">
    <location>
        <begin position="3"/>
        <end position="117"/>
    </location>
</feature>
<evidence type="ECO:0000256" key="1">
    <source>
        <dbReference type="ARBA" id="ARBA00022553"/>
    </source>
</evidence>
<dbReference type="AlphaFoldDB" id="A0A0E9M0K6"/>
<keyword evidence="5" id="KW-0804">Transcription</keyword>
<dbReference type="STRING" id="1236989.JCM15548_12968"/>
<evidence type="ECO:0000256" key="4">
    <source>
        <dbReference type="ARBA" id="ARBA00023125"/>
    </source>
</evidence>
<dbReference type="InterPro" id="IPR039420">
    <property type="entry name" value="WalR-like"/>
</dbReference>
<evidence type="ECO:0000256" key="7">
    <source>
        <dbReference type="PROSITE-ProRule" id="PRU01091"/>
    </source>
</evidence>
<dbReference type="GO" id="GO:0005829">
    <property type="term" value="C:cytosol"/>
    <property type="evidence" value="ECO:0007669"/>
    <property type="project" value="TreeGrafter"/>
</dbReference>
<dbReference type="Proteomes" id="UP000032900">
    <property type="component" value="Unassembled WGS sequence"/>
</dbReference>
<dbReference type="GO" id="GO:0000156">
    <property type="term" value="F:phosphorelay response regulator activity"/>
    <property type="evidence" value="ECO:0007669"/>
    <property type="project" value="TreeGrafter"/>
</dbReference>
<dbReference type="CDD" id="cd00383">
    <property type="entry name" value="trans_reg_C"/>
    <property type="match status" value="1"/>
</dbReference>
<organism evidence="10 11">
    <name type="scientific">Geofilum rubicundum JCM 15548</name>
    <dbReference type="NCBI Taxonomy" id="1236989"/>
    <lineage>
        <taxon>Bacteria</taxon>
        <taxon>Pseudomonadati</taxon>
        <taxon>Bacteroidota</taxon>
        <taxon>Bacteroidia</taxon>
        <taxon>Marinilabiliales</taxon>
        <taxon>Marinilabiliaceae</taxon>
        <taxon>Geofilum</taxon>
    </lineage>
</organism>
<evidence type="ECO:0000256" key="3">
    <source>
        <dbReference type="ARBA" id="ARBA00023015"/>
    </source>
</evidence>
<dbReference type="SMART" id="SM00448">
    <property type="entry name" value="REC"/>
    <property type="match status" value="1"/>
</dbReference>
<name>A0A0E9M0K6_9BACT</name>
<reference evidence="10 11" key="1">
    <citation type="journal article" date="2015" name="Microbes Environ.">
        <title>Distribution and evolution of nitrogen fixation genes in the phylum bacteroidetes.</title>
        <authorList>
            <person name="Inoue J."/>
            <person name="Oshima K."/>
            <person name="Suda W."/>
            <person name="Sakamoto M."/>
            <person name="Iino T."/>
            <person name="Noda S."/>
            <person name="Hongoh Y."/>
            <person name="Hattori M."/>
            <person name="Ohkuma M."/>
        </authorList>
    </citation>
    <scope>NUCLEOTIDE SEQUENCE [LARGE SCALE GENOMIC DNA]</scope>
    <source>
        <strain evidence="10">JCM 15548</strain>
    </source>
</reference>
<dbReference type="SUPFAM" id="SSF46894">
    <property type="entry name" value="C-terminal effector domain of the bipartite response regulators"/>
    <property type="match status" value="1"/>
</dbReference>
<accession>A0A0E9M0K6</accession>
<keyword evidence="4 7" id="KW-0238">DNA-binding</keyword>
<dbReference type="PROSITE" id="PS51755">
    <property type="entry name" value="OMPR_PHOB"/>
    <property type="match status" value="1"/>
</dbReference>
<evidence type="ECO:0000259" key="8">
    <source>
        <dbReference type="PROSITE" id="PS50110"/>
    </source>
</evidence>
<dbReference type="InterPro" id="IPR001789">
    <property type="entry name" value="Sig_transdc_resp-reg_receiver"/>
</dbReference>
<dbReference type="InterPro" id="IPR036388">
    <property type="entry name" value="WH-like_DNA-bd_sf"/>
</dbReference>
<evidence type="ECO:0000256" key="5">
    <source>
        <dbReference type="ARBA" id="ARBA00023163"/>
    </source>
</evidence>
<sequence length="228" mass="25830">MIHILIVEDEISMLKGLQDNLEFEGYQVDTADNGAEGLKKLLANKYHLVLLDVMMPEMSGFDVCKSARTRGIKTPIIMLTAKAEEIDKVLGLEFGADDYITKPFSLRELLARIRAILRRTGIEALTEDHQIQKIGRLSVNFAGYTASVDGQEVKLSHKEFEILHYLYAHKNETVDRDNLLDAVWGTDYQPTSRTIDNFILKLRQKIEADSNDPKIILTVHGIGYKLIL</sequence>
<dbReference type="InterPro" id="IPR001867">
    <property type="entry name" value="OmpR/PhoB-type_DNA-bd"/>
</dbReference>
<dbReference type="InterPro" id="IPR011006">
    <property type="entry name" value="CheY-like_superfamily"/>
</dbReference>
<evidence type="ECO:0000313" key="10">
    <source>
        <dbReference type="EMBL" id="GAO30670.1"/>
    </source>
</evidence>
<feature type="modified residue" description="4-aspartylphosphate" evidence="6">
    <location>
        <position position="52"/>
    </location>
</feature>
<gene>
    <name evidence="10" type="ORF">JCM15548_12968</name>
</gene>
<evidence type="ECO:0000256" key="2">
    <source>
        <dbReference type="ARBA" id="ARBA00023012"/>
    </source>
</evidence>